<comment type="caution">
    <text evidence="2">The sequence shown here is derived from an EMBL/GenBank/DDBJ whole genome shotgun (WGS) entry which is preliminary data.</text>
</comment>
<organism evidence="2 3">
    <name type="scientific">Mycena albidolilacea</name>
    <dbReference type="NCBI Taxonomy" id="1033008"/>
    <lineage>
        <taxon>Eukaryota</taxon>
        <taxon>Fungi</taxon>
        <taxon>Dikarya</taxon>
        <taxon>Basidiomycota</taxon>
        <taxon>Agaricomycotina</taxon>
        <taxon>Agaricomycetes</taxon>
        <taxon>Agaricomycetidae</taxon>
        <taxon>Agaricales</taxon>
        <taxon>Marasmiineae</taxon>
        <taxon>Mycenaceae</taxon>
        <taxon>Mycena</taxon>
    </lineage>
</organism>
<keyword evidence="3" id="KW-1185">Reference proteome</keyword>
<feature type="compositionally biased region" description="Basic and acidic residues" evidence="1">
    <location>
        <begin position="1"/>
        <end position="12"/>
    </location>
</feature>
<feature type="compositionally biased region" description="Polar residues" evidence="1">
    <location>
        <begin position="13"/>
        <end position="22"/>
    </location>
</feature>
<name>A0AAD7EDH7_9AGAR</name>
<dbReference type="EMBL" id="JARIHO010000065">
    <property type="protein sequence ID" value="KAJ7314850.1"/>
    <property type="molecule type" value="Genomic_DNA"/>
</dbReference>
<proteinExistence type="predicted"/>
<evidence type="ECO:0000313" key="3">
    <source>
        <dbReference type="Proteomes" id="UP001218218"/>
    </source>
</evidence>
<gene>
    <name evidence="2" type="ORF">DFH08DRAFT_821177</name>
</gene>
<evidence type="ECO:0000256" key="1">
    <source>
        <dbReference type="SAM" id="MobiDB-lite"/>
    </source>
</evidence>
<reference evidence="2" key="1">
    <citation type="submission" date="2023-03" db="EMBL/GenBank/DDBJ databases">
        <title>Massive genome expansion in bonnet fungi (Mycena s.s.) driven by repeated elements and novel gene families across ecological guilds.</title>
        <authorList>
            <consortium name="Lawrence Berkeley National Laboratory"/>
            <person name="Harder C.B."/>
            <person name="Miyauchi S."/>
            <person name="Viragh M."/>
            <person name="Kuo A."/>
            <person name="Thoen E."/>
            <person name="Andreopoulos B."/>
            <person name="Lu D."/>
            <person name="Skrede I."/>
            <person name="Drula E."/>
            <person name="Henrissat B."/>
            <person name="Morin E."/>
            <person name="Kohler A."/>
            <person name="Barry K."/>
            <person name="LaButti K."/>
            <person name="Morin E."/>
            <person name="Salamov A."/>
            <person name="Lipzen A."/>
            <person name="Mereny Z."/>
            <person name="Hegedus B."/>
            <person name="Baldrian P."/>
            <person name="Stursova M."/>
            <person name="Weitz H."/>
            <person name="Taylor A."/>
            <person name="Grigoriev I.V."/>
            <person name="Nagy L.G."/>
            <person name="Martin F."/>
            <person name="Kauserud H."/>
        </authorList>
    </citation>
    <scope>NUCLEOTIDE SEQUENCE</scope>
    <source>
        <strain evidence="2">CBHHK002</strain>
    </source>
</reference>
<feature type="region of interest" description="Disordered" evidence="1">
    <location>
        <begin position="1"/>
        <end position="37"/>
    </location>
</feature>
<evidence type="ECO:0000313" key="2">
    <source>
        <dbReference type="EMBL" id="KAJ7314850.1"/>
    </source>
</evidence>
<accession>A0AAD7EDH7</accession>
<dbReference type="Proteomes" id="UP001218218">
    <property type="component" value="Unassembled WGS sequence"/>
</dbReference>
<protein>
    <submittedName>
        <fullName evidence="2">Uncharacterized protein</fullName>
    </submittedName>
</protein>
<feature type="region of interest" description="Disordered" evidence="1">
    <location>
        <begin position="232"/>
        <end position="251"/>
    </location>
</feature>
<sequence>MKIGSEEHERYPTDTSDALEQSTRWRDSSMQVDGKAIEQSKEKARLRKARYRWQALFTLLQISSAHGGDLHSKPEARAKQVAYVAERRAALKERRRHWDPPKESRMAIRLPPAKTPTRNGMGMLTRAEESAVSALLDMATGESGTATRGTLLPESRISLHSESLAPSSLHAVFEEDIAEQPAADGVYSTKPLPPYASPPTPLQNKYWRKNGIIGPITGIQHVQILVAELAQPPSDEGETDPGSALADPPTYPHLSVERLQHIQSWISHLPPPDHRKDQEARRAAMELHLNRWVRERRAGQ</sequence>
<dbReference type="AlphaFoldDB" id="A0AAD7EDH7"/>